<reference evidence="1" key="1">
    <citation type="submission" date="2023-06" db="EMBL/GenBank/DDBJ databases">
        <authorList>
            <consortium name="Lawrence Berkeley National Laboratory"/>
            <person name="Ahrendt S."/>
            <person name="Sahu N."/>
            <person name="Indic B."/>
            <person name="Wong-Bajracharya J."/>
            <person name="Merenyi Z."/>
            <person name="Ke H.-M."/>
            <person name="Monk M."/>
            <person name="Kocsube S."/>
            <person name="Drula E."/>
            <person name="Lipzen A."/>
            <person name="Balint B."/>
            <person name="Henrissat B."/>
            <person name="Andreopoulos B."/>
            <person name="Martin F.M."/>
            <person name="Harder C.B."/>
            <person name="Rigling D."/>
            <person name="Ford K.L."/>
            <person name="Foster G.D."/>
            <person name="Pangilinan J."/>
            <person name="Papanicolaou A."/>
            <person name="Barry K."/>
            <person name="LaButti K."/>
            <person name="Viragh M."/>
            <person name="Koriabine M."/>
            <person name="Yan M."/>
            <person name="Riley R."/>
            <person name="Champramary S."/>
            <person name="Plett K.L."/>
            <person name="Tsai I.J."/>
            <person name="Slot J."/>
            <person name="Sipos G."/>
            <person name="Plett J."/>
            <person name="Nagy L.G."/>
            <person name="Grigoriev I.V."/>
        </authorList>
    </citation>
    <scope>NUCLEOTIDE SEQUENCE</scope>
    <source>
        <strain evidence="1">FPL87.14</strain>
    </source>
</reference>
<accession>A0AA39IUE6</accession>
<dbReference type="AlphaFoldDB" id="A0AA39IUE6"/>
<protein>
    <submittedName>
        <fullName evidence="1">Uncharacterized protein</fullName>
    </submittedName>
</protein>
<evidence type="ECO:0000313" key="2">
    <source>
        <dbReference type="Proteomes" id="UP001175226"/>
    </source>
</evidence>
<organism evidence="1 2">
    <name type="scientific">Armillaria borealis</name>
    <dbReference type="NCBI Taxonomy" id="47425"/>
    <lineage>
        <taxon>Eukaryota</taxon>
        <taxon>Fungi</taxon>
        <taxon>Dikarya</taxon>
        <taxon>Basidiomycota</taxon>
        <taxon>Agaricomycotina</taxon>
        <taxon>Agaricomycetes</taxon>
        <taxon>Agaricomycetidae</taxon>
        <taxon>Agaricales</taxon>
        <taxon>Marasmiineae</taxon>
        <taxon>Physalacriaceae</taxon>
        <taxon>Armillaria</taxon>
    </lineage>
</organism>
<comment type="caution">
    <text evidence="1">The sequence shown here is derived from an EMBL/GenBank/DDBJ whole genome shotgun (WGS) entry which is preliminary data.</text>
</comment>
<evidence type="ECO:0000313" key="1">
    <source>
        <dbReference type="EMBL" id="KAK0430671.1"/>
    </source>
</evidence>
<proteinExistence type="predicted"/>
<keyword evidence="2" id="KW-1185">Reference proteome</keyword>
<gene>
    <name evidence="1" type="ORF">EV421DRAFT_1912614</name>
</gene>
<name>A0AA39IUE6_9AGAR</name>
<sequence>MSKKEGSFAMEKSQMCGQGCKPAKVSLVKVLTTPLHKGVTPPPAVISEDTYVDIWGHSLTPVTTEYLLECMLTDVPLLLEVRDNVSPLAQAAHPFIEMHDHNFMAADC</sequence>
<dbReference type="Proteomes" id="UP001175226">
    <property type="component" value="Unassembled WGS sequence"/>
</dbReference>
<dbReference type="EMBL" id="JAUEPT010000137">
    <property type="protein sequence ID" value="KAK0430671.1"/>
    <property type="molecule type" value="Genomic_DNA"/>
</dbReference>